<sequence length="517" mass="59049">MSEGSIGPDDVLVAVVGVTGSGKSQLIQTITQDDSIVIGHNLKSETNAVAQYDFSAKGVNFKLIDTPGFDDTDLDDEDVFRMISKWLEGSYRKGQQLTGIIYLNRIIDTRQKGSAIRNLRMFKKLCGKNNFKNIILGITFWDKEPDLHVAEAREKELRKTPEFWGDMIAQGSRVERIPNEREACINLLLSLAPNEKVTLCIQSELVDQGLSLEETAAATEIQNYEELKAIRDQEARSLQAQKKAHESAIRKKDRHLQSLMMRARIDFEAQQLADQQAERALEEEKLAILQKQEESRRQKRVQEQKQRQLESAKLKEQQRELQISITTRQNRDRHQRRVQREHRRSLAHIASIKSQADLIKTSMGYRRVQQTVQANPHFSEGAFCDVCLRHVTIDTRFWSCAGCTEKFDFIMCNICKQTKQYICWCDPIDYPNSAHNLRPATFGPAAWPCPRAVRGAYDLHCDSCSKPPGSIYLHCCICCNDNFDLCVECWGRGAHCQNPTSHFLIPFGWVPPGERPP</sequence>
<feature type="compositionally biased region" description="Basic residues" evidence="1">
    <location>
        <begin position="331"/>
        <end position="340"/>
    </location>
</feature>
<evidence type="ECO:0000313" key="4">
    <source>
        <dbReference type="Proteomes" id="UP000799302"/>
    </source>
</evidence>
<evidence type="ECO:0000259" key="2">
    <source>
        <dbReference type="Pfam" id="PF01926"/>
    </source>
</evidence>
<protein>
    <recommendedName>
        <fullName evidence="2">G domain-containing protein</fullName>
    </recommendedName>
</protein>
<proteinExistence type="predicted"/>
<dbReference type="EMBL" id="MU004247">
    <property type="protein sequence ID" value="KAF2663212.1"/>
    <property type="molecule type" value="Genomic_DNA"/>
</dbReference>
<feature type="region of interest" description="Disordered" evidence="1">
    <location>
        <begin position="293"/>
        <end position="340"/>
    </location>
</feature>
<organism evidence="3 4">
    <name type="scientific">Microthyrium microscopicum</name>
    <dbReference type="NCBI Taxonomy" id="703497"/>
    <lineage>
        <taxon>Eukaryota</taxon>
        <taxon>Fungi</taxon>
        <taxon>Dikarya</taxon>
        <taxon>Ascomycota</taxon>
        <taxon>Pezizomycotina</taxon>
        <taxon>Dothideomycetes</taxon>
        <taxon>Dothideomycetes incertae sedis</taxon>
        <taxon>Microthyriales</taxon>
        <taxon>Microthyriaceae</taxon>
        <taxon>Microthyrium</taxon>
    </lineage>
</organism>
<keyword evidence="4" id="KW-1185">Reference proteome</keyword>
<dbReference type="AlphaFoldDB" id="A0A6A6TTR3"/>
<evidence type="ECO:0000313" key="3">
    <source>
        <dbReference type="EMBL" id="KAF2663212.1"/>
    </source>
</evidence>
<dbReference type="GO" id="GO:0005525">
    <property type="term" value="F:GTP binding"/>
    <property type="evidence" value="ECO:0007669"/>
    <property type="project" value="InterPro"/>
</dbReference>
<feature type="compositionally biased region" description="Basic and acidic residues" evidence="1">
    <location>
        <begin position="293"/>
        <end position="319"/>
    </location>
</feature>
<dbReference type="InterPro" id="IPR006073">
    <property type="entry name" value="GTP-bd"/>
</dbReference>
<feature type="domain" description="G" evidence="2">
    <location>
        <begin position="13"/>
        <end position="79"/>
    </location>
</feature>
<dbReference type="OrthoDB" id="8954335at2759"/>
<name>A0A6A6TTR3_9PEZI</name>
<dbReference type="SUPFAM" id="SSF52540">
    <property type="entry name" value="P-loop containing nucleoside triphosphate hydrolases"/>
    <property type="match status" value="1"/>
</dbReference>
<accession>A0A6A6TTR3</accession>
<dbReference type="CDD" id="cd00882">
    <property type="entry name" value="Ras_like_GTPase"/>
    <property type="match status" value="1"/>
</dbReference>
<reference evidence="3" key="1">
    <citation type="journal article" date="2020" name="Stud. Mycol.">
        <title>101 Dothideomycetes genomes: a test case for predicting lifestyles and emergence of pathogens.</title>
        <authorList>
            <person name="Haridas S."/>
            <person name="Albert R."/>
            <person name="Binder M."/>
            <person name="Bloem J."/>
            <person name="Labutti K."/>
            <person name="Salamov A."/>
            <person name="Andreopoulos B."/>
            <person name="Baker S."/>
            <person name="Barry K."/>
            <person name="Bills G."/>
            <person name="Bluhm B."/>
            <person name="Cannon C."/>
            <person name="Castanera R."/>
            <person name="Culley D."/>
            <person name="Daum C."/>
            <person name="Ezra D."/>
            <person name="Gonzalez J."/>
            <person name="Henrissat B."/>
            <person name="Kuo A."/>
            <person name="Liang C."/>
            <person name="Lipzen A."/>
            <person name="Lutzoni F."/>
            <person name="Magnuson J."/>
            <person name="Mondo S."/>
            <person name="Nolan M."/>
            <person name="Ohm R."/>
            <person name="Pangilinan J."/>
            <person name="Park H.-J."/>
            <person name="Ramirez L."/>
            <person name="Alfaro M."/>
            <person name="Sun H."/>
            <person name="Tritt A."/>
            <person name="Yoshinaga Y."/>
            <person name="Zwiers L.-H."/>
            <person name="Turgeon B."/>
            <person name="Goodwin S."/>
            <person name="Spatafora J."/>
            <person name="Crous P."/>
            <person name="Grigoriev I."/>
        </authorList>
    </citation>
    <scope>NUCLEOTIDE SEQUENCE</scope>
    <source>
        <strain evidence="3">CBS 115976</strain>
    </source>
</reference>
<dbReference type="Gene3D" id="3.40.50.300">
    <property type="entry name" value="P-loop containing nucleotide triphosphate hydrolases"/>
    <property type="match status" value="1"/>
</dbReference>
<evidence type="ECO:0000256" key="1">
    <source>
        <dbReference type="SAM" id="MobiDB-lite"/>
    </source>
</evidence>
<dbReference type="InterPro" id="IPR027417">
    <property type="entry name" value="P-loop_NTPase"/>
</dbReference>
<dbReference type="Proteomes" id="UP000799302">
    <property type="component" value="Unassembled WGS sequence"/>
</dbReference>
<gene>
    <name evidence="3" type="ORF">BT63DRAFT_461594</name>
</gene>
<dbReference type="Pfam" id="PF01926">
    <property type="entry name" value="MMR_HSR1"/>
    <property type="match status" value="1"/>
</dbReference>